<evidence type="ECO:0000313" key="2">
    <source>
        <dbReference type="Proteomes" id="UP000177698"/>
    </source>
</evidence>
<dbReference type="AlphaFoldDB" id="A0A1F7I9L7"/>
<reference evidence="1 2" key="1">
    <citation type="journal article" date="2016" name="Nat. Commun.">
        <title>Thousands of microbial genomes shed light on interconnected biogeochemical processes in an aquifer system.</title>
        <authorList>
            <person name="Anantharaman K."/>
            <person name="Brown C.T."/>
            <person name="Hug L.A."/>
            <person name="Sharon I."/>
            <person name="Castelle C.J."/>
            <person name="Probst A.J."/>
            <person name="Thomas B.C."/>
            <person name="Singh A."/>
            <person name="Wilkins M.J."/>
            <person name="Karaoz U."/>
            <person name="Brodie E.L."/>
            <person name="Williams K.H."/>
            <person name="Hubbard S.S."/>
            <person name="Banfield J.F."/>
        </authorList>
    </citation>
    <scope>NUCLEOTIDE SEQUENCE [LARGE SCALE GENOMIC DNA]</scope>
</reference>
<gene>
    <name evidence="1" type="ORF">A2954_01950</name>
</gene>
<dbReference type="EMBL" id="MGAG01000030">
    <property type="protein sequence ID" value="OGK40055.1"/>
    <property type="molecule type" value="Genomic_DNA"/>
</dbReference>
<sequence>MSERPEFCKVAACPMWISYCHLSESLKRGWPKLNTRRKEVKKLSELARTDKEAVISKCSDTVGRS</sequence>
<organism evidence="1 2">
    <name type="scientific">Candidatus Roizmanbacteria bacterium RIFCSPLOWO2_01_FULL_37_12</name>
    <dbReference type="NCBI Taxonomy" id="1802056"/>
    <lineage>
        <taxon>Bacteria</taxon>
        <taxon>Candidatus Roizmaniibacteriota</taxon>
    </lineage>
</organism>
<proteinExistence type="predicted"/>
<accession>A0A1F7I9L7</accession>
<name>A0A1F7I9L7_9BACT</name>
<comment type="caution">
    <text evidence="1">The sequence shown here is derived from an EMBL/GenBank/DDBJ whole genome shotgun (WGS) entry which is preliminary data.</text>
</comment>
<evidence type="ECO:0000313" key="1">
    <source>
        <dbReference type="EMBL" id="OGK40055.1"/>
    </source>
</evidence>
<protein>
    <submittedName>
        <fullName evidence="1">Uncharacterized protein</fullName>
    </submittedName>
</protein>
<dbReference type="Proteomes" id="UP000177698">
    <property type="component" value="Unassembled WGS sequence"/>
</dbReference>